<protein>
    <submittedName>
        <fullName evidence="1">Uncharacterized protein</fullName>
    </submittedName>
</protein>
<gene>
    <name evidence="1" type="ORF">HHI36_000680</name>
</gene>
<evidence type="ECO:0000313" key="2">
    <source>
        <dbReference type="Proteomes" id="UP001516400"/>
    </source>
</evidence>
<keyword evidence="2" id="KW-1185">Reference proteome</keyword>
<organism evidence="1 2">
    <name type="scientific">Cryptolaemus montrouzieri</name>
    <dbReference type="NCBI Taxonomy" id="559131"/>
    <lineage>
        <taxon>Eukaryota</taxon>
        <taxon>Metazoa</taxon>
        <taxon>Ecdysozoa</taxon>
        <taxon>Arthropoda</taxon>
        <taxon>Hexapoda</taxon>
        <taxon>Insecta</taxon>
        <taxon>Pterygota</taxon>
        <taxon>Neoptera</taxon>
        <taxon>Endopterygota</taxon>
        <taxon>Coleoptera</taxon>
        <taxon>Polyphaga</taxon>
        <taxon>Cucujiformia</taxon>
        <taxon>Coccinelloidea</taxon>
        <taxon>Coccinellidae</taxon>
        <taxon>Scymninae</taxon>
        <taxon>Scymnini</taxon>
        <taxon>Cryptolaemus</taxon>
    </lineage>
</organism>
<accession>A0ABD2P593</accession>
<comment type="caution">
    <text evidence="1">The sequence shown here is derived from an EMBL/GenBank/DDBJ whole genome shotgun (WGS) entry which is preliminary data.</text>
</comment>
<name>A0ABD2P593_9CUCU</name>
<proteinExistence type="predicted"/>
<dbReference type="EMBL" id="JABFTP020000185">
    <property type="protein sequence ID" value="KAL3286168.1"/>
    <property type="molecule type" value="Genomic_DNA"/>
</dbReference>
<reference evidence="1 2" key="1">
    <citation type="journal article" date="2021" name="BMC Biol.">
        <title>Horizontally acquired antibacterial genes associated with adaptive radiation of ladybird beetles.</title>
        <authorList>
            <person name="Li H.S."/>
            <person name="Tang X.F."/>
            <person name="Huang Y.H."/>
            <person name="Xu Z.Y."/>
            <person name="Chen M.L."/>
            <person name="Du X.Y."/>
            <person name="Qiu B.Y."/>
            <person name="Chen P.T."/>
            <person name="Zhang W."/>
            <person name="Slipinski A."/>
            <person name="Escalona H.E."/>
            <person name="Waterhouse R.M."/>
            <person name="Zwick A."/>
            <person name="Pang H."/>
        </authorList>
    </citation>
    <scope>NUCLEOTIDE SEQUENCE [LARGE SCALE GENOMIC DNA]</scope>
    <source>
        <strain evidence="1">SYSU2018</strain>
    </source>
</reference>
<dbReference type="AlphaFoldDB" id="A0ABD2P593"/>
<dbReference type="Proteomes" id="UP001516400">
    <property type="component" value="Unassembled WGS sequence"/>
</dbReference>
<evidence type="ECO:0000313" key="1">
    <source>
        <dbReference type="EMBL" id="KAL3286168.1"/>
    </source>
</evidence>
<sequence>MELSRHLPIQRFHIARSSVRRIVNLYVNKVIGSMRIDSYHNCKICSFLDESISAFVSDNRGESVVMEPGIQERLAVAKEVVPSEGGSVIFWSGIIYGCPALLTPVPQTMAGNIYVENNLRAIVLPLRNEIGHRFTSMDVNATSTKQ</sequence>